<dbReference type="EMBL" id="JADYXP020000013">
    <property type="protein sequence ID" value="KAL0111505.1"/>
    <property type="molecule type" value="Genomic_DNA"/>
</dbReference>
<sequence length="244" mass="27103">MQRNSEYKMEIFPIVQVTSSTNQRPSPIKSKRERLCQTFVSQVIVIFFSVVAIVDNGVERWTAVTAGCGGMLLSVNPSPRPFLLSHDRRWVLYLALLHRASLGSGVLVAPELLTLSVTHFHFIICPLHPCIAPRALSTSWIAPRQQTPAGFSVVLLPISNSPPVPLKQNCVHASKIYVRLLKILKNKIRIEPRHEILGQISYFLYAAGNGGAIAISKRVTTVRHFFSASSMSRRPTLISARGQI</sequence>
<protein>
    <submittedName>
        <fullName evidence="1">Uncharacterized protein</fullName>
    </submittedName>
</protein>
<evidence type="ECO:0000313" key="2">
    <source>
        <dbReference type="Proteomes" id="UP001430953"/>
    </source>
</evidence>
<comment type="caution">
    <text evidence="1">The sequence shown here is derived from an EMBL/GenBank/DDBJ whole genome shotgun (WGS) entry which is preliminary data.</text>
</comment>
<dbReference type="AlphaFoldDB" id="A0AAW2F8X7"/>
<keyword evidence="2" id="KW-1185">Reference proteome</keyword>
<reference evidence="1 2" key="1">
    <citation type="submission" date="2023-03" db="EMBL/GenBank/DDBJ databases">
        <title>High recombination rates correlate with genetic variation in Cardiocondyla obscurior ants.</title>
        <authorList>
            <person name="Errbii M."/>
        </authorList>
    </citation>
    <scope>NUCLEOTIDE SEQUENCE [LARGE SCALE GENOMIC DNA]</scope>
    <source>
        <strain evidence="1">Alpha-2009</strain>
        <tissue evidence="1">Whole body</tissue>
    </source>
</reference>
<proteinExistence type="predicted"/>
<gene>
    <name evidence="1" type="ORF">PUN28_013003</name>
</gene>
<dbReference type="Proteomes" id="UP001430953">
    <property type="component" value="Unassembled WGS sequence"/>
</dbReference>
<evidence type="ECO:0000313" key="1">
    <source>
        <dbReference type="EMBL" id="KAL0111505.1"/>
    </source>
</evidence>
<name>A0AAW2F8X7_9HYME</name>
<accession>A0AAW2F8X7</accession>
<organism evidence="1 2">
    <name type="scientific">Cardiocondyla obscurior</name>
    <dbReference type="NCBI Taxonomy" id="286306"/>
    <lineage>
        <taxon>Eukaryota</taxon>
        <taxon>Metazoa</taxon>
        <taxon>Ecdysozoa</taxon>
        <taxon>Arthropoda</taxon>
        <taxon>Hexapoda</taxon>
        <taxon>Insecta</taxon>
        <taxon>Pterygota</taxon>
        <taxon>Neoptera</taxon>
        <taxon>Endopterygota</taxon>
        <taxon>Hymenoptera</taxon>
        <taxon>Apocrita</taxon>
        <taxon>Aculeata</taxon>
        <taxon>Formicoidea</taxon>
        <taxon>Formicidae</taxon>
        <taxon>Myrmicinae</taxon>
        <taxon>Cardiocondyla</taxon>
    </lineage>
</organism>